<feature type="binding site" evidence="8">
    <location>
        <position position="37"/>
    </location>
    <ligand>
        <name>[4Fe-4S] cluster</name>
        <dbReference type="ChEBI" id="CHEBI:49883"/>
        <label>1</label>
    </ligand>
</feature>
<dbReference type="GO" id="GO:0035599">
    <property type="term" value="F:aspartic acid methylthiotransferase activity"/>
    <property type="evidence" value="ECO:0007669"/>
    <property type="project" value="TreeGrafter"/>
</dbReference>
<comment type="caution">
    <text evidence="12">The sequence shown here is derived from an EMBL/GenBank/DDBJ whole genome shotgun (WGS) entry which is preliminary data.</text>
</comment>
<feature type="binding site" evidence="8">
    <location>
        <position position="187"/>
    </location>
    <ligand>
        <name>[4Fe-4S] cluster</name>
        <dbReference type="ChEBI" id="CHEBI:49883"/>
        <label>2</label>
        <note>4Fe-4S-S-AdoMet</note>
    </ligand>
</feature>
<comment type="function">
    <text evidence="8">Catalyzes the methylthiolation of an aspartic acid residue of ribosomal protein uS12.</text>
</comment>
<dbReference type="HAMAP" id="MF_01865">
    <property type="entry name" value="MTTase_RimO"/>
    <property type="match status" value="1"/>
</dbReference>
<dbReference type="InterPro" id="IPR020612">
    <property type="entry name" value="Methylthiotransferase_CS"/>
</dbReference>
<dbReference type="InterPro" id="IPR002792">
    <property type="entry name" value="TRAM_dom"/>
</dbReference>
<feature type="compositionally biased region" description="Polar residues" evidence="9">
    <location>
        <begin position="13"/>
        <end position="22"/>
    </location>
</feature>
<keyword evidence="4 8" id="KW-0949">S-adenosyl-L-methionine</keyword>
<dbReference type="Pfam" id="PF18693">
    <property type="entry name" value="TRAM_2"/>
    <property type="match status" value="1"/>
</dbReference>
<keyword evidence="6 8" id="KW-0408">Iron</keyword>
<dbReference type="PANTHER" id="PTHR43837:SF1">
    <property type="entry name" value="RIBOSOMAL PROTEIN US12 METHYLTHIOTRANSFERASE RIMO"/>
    <property type="match status" value="1"/>
</dbReference>
<keyword evidence="3 8" id="KW-0808">Transferase</keyword>
<dbReference type="PROSITE" id="PS51918">
    <property type="entry name" value="RADICAL_SAM"/>
    <property type="match status" value="1"/>
</dbReference>
<keyword evidence="12" id="KW-0687">Ribonucleoprotein</keyword>
<keyword evidence="1 8" id="KW-0004">4Fe-4S</keyword>
<evidence type="ECO:0000313" key="13">
    <source>
        <dbReference type="Proteomes" id="UP000253562"/>
    </source>
</evidence>
<dbReference type="GO" id="GO:0005829">
    <property type="term" value="C:cytosol"/>
    <property type="evidence" value="ECO:0007669"/>
    <property type="project" value="TreeGrafter"/>
</dbReference>
<dbReference type="AlphaFoldDB" id="A0A368KMB2"/>
<dbReference type="SFLD" id="SFLDS00029">
    <property type="entry name" value="Radical_SAM"/>
    <property type="match status" value="1"/>
</dbReference>
<feature type="domain" description="MTTase N-terminal" evidence="10">
    <location>
        <begin position="28"/>
        <end position="144"/>
    </location>
</feature>
<dbReference type="InterPro" id="IPR005839">
    <property type="entry name" value="Methylthiotransferase"/>
</dbReference>
<dbReference type="CDD" id="cd01335">
    <property type="entry name" value="Radical_SAM"/>
    <property type="match status" value="1"/>
</dbReference>
<dbReference type="EC" id="2.8.4.4" evidence="8"/>
<dbReference type="Proteomes" id="UP000253562">
    <property type="component" value="Unassembled WGS sequence"/>
</dbReference>
<evidence type="ECO:0000256" key="2">
    <source>
        <dbReference type="ARBA" id="ARBA00022490"/>
    </source>
</evidence>
<keyword evidence="7 8" id="KW-0411">Iron-sulfur</keyword>
<dbReference type="InterPro" id="IPR006638">
    <property type="entry name" value="Elp3/MiaA/NifB-like_rSAM"/>
</dbReference>
<feature type="binding site" evidence="8">
    <location>
        <position position="107"/>
    </location>
    <ligand>
        <name>[4Fe-4S] cluster</name>
        <dbReference type="ChEBI" id="CHEBI:49883"/>
        <label>1</label>
    </ligand>
</feature>
<organism evidence="12 13">
    <name type="scientific">Bremerella cremea</name>
    <dbReference type="NCBI Taxonomy" id="1031537"/>
    <lineage>
        <taxon>Bacteria</taxon>
        <taxon>Pseudomonadati</taxon>
        <taxon>Planctomycetota</taxon>
        <taxon>Planctomycetia</taxon>
        <taxon>Pirellulales</taxon>
        <taxon>Pirellulaceae</taxon>
        <taxon>Bremerella</taxon>
    </lineage>
</organism>
<dbReference type="SMART" id="SM00729">
    <property type="entry name" value="Elp3"/>
    <property type="match status" value="1"/>
</dbReference>
<dbReference type="RefSeq" id="WP_114370899.1">
    <property type="nucleotide sequence ID" value="NZ_QPEX01000039.1"/>
</dbReference>
<feature type="binding site" evidence="8">
    <location>
        <position position="73"/>
    </location>
    <ligand>
        <name>[4Fe-4S] cluster</name>
        <dbReference type="ChEBI" id="CHEBI:49883"/>
        <label>1</label>
    </ligand>
</feature>
<dbReference type="SUPFAM" id="SSF102114">
    <property type="entry name" value="Radical SAM enzymes"/>
    <property type="match status" value="1"/>
</dbReference>
<evidence type="ECO:0000256" key="9">
    <source>
        <dbReference type="SAM" id="MobiDB-lite"/>
    </source>
</evidence>
<evidence type="ECO:0000259" key="11">
    <source>
        <dbReference type="PROSITE" id="PS51918"/>
    </source>
</evidence>
<dbReference type="InterPro" id="IPR007197">
    <property type="entry name" value="rSAM"/>
</dbReference>
<dbReference type="GO" id="GO:0051539">
    <property type="term" value="F:4 iron, 4 sulfur cluster binding"/>
    <property type="evidence" value="ECO:0007669"/>
    <property type="project" value="UniProtKB-UniRule"/>
</dbReference>
<keyword evidence="2 8" id="KW-0963">Cytoplasm</keyword>
<evidence type="ECO:0000256" key="8">
    <source>
        <dbReference type="HAMAP-Rule" id="MF_01865"/>
    </source>
</evidence>
<proteinExistence type="inferred from homology"/>
<feature type="region of interest" description="Disordered" evidence="9">
    <location>
        <begin position="1"/>
        <end position="25"/>
    </location>
</feature>
<dbReference type="GO" id="GO:0103039">
    <property type="term" value="F:protein methylthiotransferase activity"/>
    <property type="evidence" value="ECO:0007669"/>
    <property type="project" value="UniProtKB-EC"/>
</dbReference>
<dbReference type="Gene3D" id="3.80.30.20">
    <property type="entry name" value="tm_1862 like domain"/>
    <property type="match status" value="1"/>
</dbReference>
<dbReference type="GO" id="GO:0006400">
    <property type="term" value="P:tRNA modification"/>
    <property type="evidence" value="ECO:0007669"/>
    <property type="project" value="InterPro"/>
</dbReference>
<feature type="domain" description="Radical SAM core" evidence="11">
    <location>
        <begin position="169"/>
        <end position="399"/>
    </location>
</feature>
<dbReference type="Pfam" id="PF04055">
    <property type="entry name" value="Radical_SAM"/>
    <property type="match status" value="1"/>
</dbReference>
<keyword evidence="12" id="KW-0689">Ribosomal protein</keyword>
<dbReference type="InterPro" id="IPR012340">
    <property type="entry name" value="NA-bd_OB-fold"/>
</dbReference>
<dbReference type="Gene3D" id="2.40.50.140">
    <property type="entry name" value="Nucleic acid-binding proteins"/>
    <property type="match status" value="1"/>
</dbReference>
<gene>
    <name evidence="8 12" type="primary">rimO</name>
    <name evidence="12" type="ORF">DTL42_18855</name>
</gene>
<accession>A0A368KMB2</accession>
<dbReference type="PANTHER" id="PTHR43837">
    <property type="entry name" value="RIBOSOMAL PROTEIN S12 METHYLTHIOTRANSFERASE RIMO"/>
    <property type="match status" value="1"/>
</dbReference>
<evidence type="ECO:0000256" key="6">
    <source>
        <dbReference type="ARBA" id="ARBA00023004"/>
    </source>
</evidence>
<dbReference type="FunFam" id="3.80.30.20:FF:000001">
    <property type="entry name" value="tRNA-2-methylthio-N(6)-dimethylallyladenosine synthase 2"/>
    <property type="match status" value="1"/>
</dbReference>
<dbReference type="InterPro" id="IPR058240">
    <property type="entry name" value="rSAM_sf"/>
</dbReference>
<keyword evidence="5 8" id="KW-0479">Metal-binding</keyword>
<dbReference type="SFLD" id="SFLDG01061">
    <property type="entry name" value="methylthiotransferase"/>
    <property type="match status" value="1"/>
</dbReference>
<comment type="cofactor">
    <cofactor evidence="8">
        <name>[4Fe-4S] cluster</name>
        <dbReference type="ChEBI" id="CHEBI:49883"/>
    </cofactor>
    <text evidence="8">Binds 2 [4Fe-4S] clusters. One cluster is coordinated with 3 cysteines and an exchangeable S-adenosyl-L-methionine.</text>
</comment>
<dbReference type="PROSITE" id="PS51449">
    <property type="entry name" value="MTTASE_N"/>
    <property type="match status" value="1"/>
</dbReference>
<evidence type="ECO:0000256" key="3">
    <source>
        <dbReference type="ARBA" id="ARBA00022679"/>
    </source>
</evidence>
<comment type="catalytic activity">
    <reaction evidence="8">
        <text>L-aspartate(89)-[ribosomal protein uS12]-hydrogen + (sulfur carrier)-SH + AH2 + 2 S-adenosyl-L-methionine = 3-methylsulfanyl-L-aspartate(89)-[ribosomal protein uS12]-hydrogen + (sulfur carrier)-H + 5'-deoxyadenosine + L-methionine + A + S-adenosyl-L-homocysteine + 2 H(+)</text>
        <dbReference type="Rhea" id="RHEA:37087"/>
        <dbReference type="Rhea" id="RHEA-COMP:10460"/>
        <dbReference type="Rhea" id="RHEA-COMP:10461"/>
        <dbReference type="Rhea" id="RHEA-COMP:14737"/>
        <dbReference type="Rhea" id="RHEA-COMP:14739"/>
        <dbReference type="ChEBI" id="CHEBI:13193"/>
        <dbReference type="ChEBI" id="CHEBI:15378"/>
        <dbReference type="ChEBI" id="CHEBI:17319"/>
        <dbReference type="ChEBI" id="CHEBI:17499"/>
        <dbReference type="ChEBI" id="CHEBI:29917"/>
        <dbReference type="ChEBI" id="CHEBI:29961"/>
        <dbReference type="ChEBI" id="CHEBI:57844"/>
        <dbReference type="ChEBI" id="CHEBI:57856"/>
        <dbReference type="ChEBI" id="CHEBI:59789"/>
        <dbReference type="ChEBI" id="CHEBI:64428"/>
        <dbReference type="ChEBI" id="CHEBI:73599"/>
        <dbReference type="EC" id="2.8.4.4"/>
    </reaction>
</comment>
<protein>
    <recommendedName>
        <fullName evidence="8">Ribosomal protein uS12 methylthiotransferase RimO</fullName>
        <shortName evidence="8">uS12 MTTase</shortName>
        <shortName evidence="8">uS12 methylthiotransferase</shortName>
        <ecNumber evidence="8">2.8.4.4</ecNumber>
    </recommendedName>
    <alternativeName>
        <fullName evidence="8">Ribosomal protein uS12 (aspartate-C(3))-methylthiotransferase</fullName>
    </alternativeName>
    <alternativeName>
        <fullName evidence="8">Ribosome maturation factor RimO</fullName>
    </alternativeName>
</protein>
<reference evidence="12 13" key="1">
    <citation type="submission" date="2018-07" db="EMBL/GenBank/DDBJ databases">
        <title>Comparative genomes isolates from brazilian mangrove.</title>
        <authorList>
            <person name="De Araujo J.E."/>
            <person name="Taketani R.G."/>
            <person name="Silva M.C.P."/>
            <person name="Lourenco M.V."/>
            <person name="Oliveira V.M."/>
            <person name="Andreote F.D."/>
        </authorList>
    </citation>
    <scope>NUCLEOTIDE SEQUENCE [LARGE SCALE GENOMIC DNA]</scope>
    <source>
        <strain evidence="12 13">HEX PRIS-MGV</strain>
    </source>
</reference>
<comment type="similarity">
    <text evidence="8">Belongs to the methylthiotransferase family. RimO subfamily.</text>
</comment>
<evidence type="ECO:0000259" key="10">
    <source>
        <dbReference type="PROSITE" id="PS51449"/>
    </source>
</evidence>
<dbReference type="OrthoDB" id="9805215at2"/>
<feature type="binding site" evidence="8">
    <location>
        <position position="183"/>
    </location>
    <ligand>
        <name>[4Fe-4S] cluster</name>
        <dbReference type="ChEBI" id="CHEBI:49883"/>
        <label>2</label>
        <note>4Fe-4S-S-AdoMet</note>
    </ligand>
</feature>
<evidence type="ECO:0000256" key="4">
    <source>
        <dbReference type="ARBA" id="ARBA00022691"/>
    </source>
</evidence>
<dbReference type="InterPro" id="IPR038135">
    <property type="entry name" value="Methylthiotransferase_N_sf"/>
</dbReference>
<dbReference type="EMBL" id="QPEX01000039">
    <property type="protein sequence ID" value="RCS43219.1"/>
    <property type="molecule type" value="Genomic_DNA"/>
</dbReference>
<evidence type="ECO:0000313" key="12">
    <source>
        <dbReference type="EMBL" id="RCS43219.1"/>
    </source>
</evidence>
<comment type="subcellular location">
    <subcellularLocation>
        <location evidence="8">Cytoplasm</location>
    </subcellularLocation>
</comment>
<name>A0A368KMB2_9BACT</name>
<evidence type="ECO:0000256" key="1">
    <source>
        <dbReference type="ARBA" id="ARBA00022485"/>
    </source>
</evidence>
<dbReference type="GO" id="GO:0046872">
    <property type="term" value="F:metal ion binding"/>
    <property type="evidence" value="ECO:0007669"/>
    <property type="project" value="UniProtKB-KW"/>
</dbReference>
<evidence type="ECO:0000256" key="7">
    <source>
        <dbReference type="ARBA" id="ARBA00023014"/>
    </source>
</evidence>
<sequence length="473" mass="53211">MTSLPIIDPNTPQPSAAGQSGDSGEARGRYSFISLGCPKNLVDSERMLGLLNKDGYQLTQDTEGSDFVVINTCGFIERARDESFAAINEMLELKRQGKIKGVIVSGCLAERQKDALLETCPEIDQIVGVFGREEITRVADRLVGNLEEQRSVFRPAPVRALSDRERLRITPRHFSYLKISEGCDRLCTFCAIPKMRGKHATKPMEEVIAEAEELAADGVRELIVVAQDTTYYGMDLYGEPRLAELLSKLNQVQGIDWIRLMYFYPMYVDRPLMETIAGCDKIVPYVDIPLQHINDTMLRRMSRRVTRSSTEELVGMMRDVMPDLNIRTTFITGFPGETDEQFLELADFIEKQRFERVGVFTYSKEEGTPAVKLDDHLPEELMEQRREHLMAIQQEIVFAHNEAKVGQTMDVIIDQPVPGEKTAWIGRTKADAPDVDCVTYVTAKGLKPGDIVPTEIVMYKDYDLVGVANGPAK</sequence>
<dbReference type="SFLD" id="SFLDF00274">
    <property type="entry name" value="ribosomal_protein_S12_methylth"/>
    <property type="match status" value="1"/>
</dbReference>
<dbReference type="InterPro" id="IPR005840">
    <property type="entry name" value="Ribosomal_uS12_MeSTrfase_RimO"/>
</dbReference>
<dbReference type="Pfam" id="PF00919">
    <property type="entry name" value="UPF0004"/>
    <property type="match status" value="1"/>
</dbReference>
<dbReference type="PROSITE" id="PS01278">
    <property type="entry name" value="MTTASE_RADICAL"/>
    <property type="match status" value="1"/>
</dbReference>
<dbReference type="InterPro" id="IPR013848">
    <property type="entry name" value="Methylthiotransferase_N"/>
</dbReference>
<dbReference type="Gene3D" id="3.40.50.12160">
    <property type="entry name" value="Methylthiotransferase, N-terminal domain"/>
    <property type="match status" value="1"/>
</dbReference>
<dbReference type="SFLD" id="SFLDG01082">
    <property type="entry name" value="B12-binding_domain_containing"/>
    <property type="match status" value="1"/>
</dbReference>
<dbReference type="GO" id="GO:0005840">
    <property type="term" value="C:ribosome"/>
    <property type="evidence" value="ECO:0007669"/>
    <property type="project" value="UniProtKB-KW"/>
</dbReference>
<feature type="binding site" evidence="8">
    <location>
        <position position="190"/>
    </location>
    <ligand>
        <name>[4Fe-4S] cluster</name>
        <dbReference type="ChEBI" id="CHEBI:49883"/>
        <label>2</label>
        <note>4Fe-4S-S-AdoMet</note>
    </ligand>
</feature>
<dbReference type="NCBIfam" id="TIGR00089">
    <property type="entry name" value="MiaB/RimO family radical SAM methylthiotransferase"/>
    <property type="match status" value="1"/>
</dbReference>
<dbReference type="InterPro" id="IPR023404">
    <property type="entry name" value="rSAM_horseshoe"/>
</dbReference>
<dbReference type="NCBIfam" id="TIGR01125">
    <property type="entry name" value="30S ribosomal protein S12 methylthiotransferase RimO"/>
    <property type="match status" value="1"/>
</dbReference>
<evidence type="ECO:0000256" key="5">
    <source>
        <dbReference type="ARBA" id="ARBA00022723"/>
    </source>
</evidence>